<dbReference type="EMBL" id="JACEGA010000001">
    <property type="protein sequence ID" value="MBB2184658.1"/>
    <property type="molecule type" value="Genomic_DNA"/>
</dbReference>
<protein>
    <submittedName>
        <fullName evidence="1">Aldose 1-epimerase family protein</fullName>
    </submittedName>
</protein>
<dbReference type="RefSeq" id="WP_228354221.1">
    <property type="nucleotide sequence ID" value="NZ_JACEGA010000001.1"/>
</dbReference>
<dbReference type="SUPFAM" id="SSF74650">
    <property type="entry name" value="Galactose mutarotase-like"/>
    <property type="match status" value="1"/>
</dbReference>
<dbReference type="InterPro" id="IPR008183">
    <property type="entry name" value="Aldose_1/G6P_1-epimerase"/>
</dbReference>
<dbReference type="Gene3D" id="2.70.98.10">
    <property type="match status" value="1"/>
</dbReference>
<dbReference type="CDD" id="cd09024">
    <property type="entry name" value="Aldose_epim_lacX"/>
    <property type="match status" value="1"/>
</dbReference>
<keyword evidence="2" id="KW-1185">Reference proteome</keyword>
<evidence type="ECO:0000313" key="2">
    <source>
        <dbReference type="Proteomes" id="UP000574276"/>
    </source>
</evidence>
<proteinExistence type="predicted"/>
<dbReference type="Pfam" id="PF01263">
    <property type="entry name" value="Aldose_epim"/>
    <property type="match status" value="1"/>
</dbReference>
<evidence type="ECO:0000313" key="1">
    <source>
        <dbReference type="EMBL" id="MBB2184658.1"/>
    </source>
</evidence>
<comment type="caution">
    <text evidence="1">The sequence shown here is derived from an EMBL/GenBank/DDBJ whole genome shotgun (WGS) entry which is preliminary data.</text>
</comment>
<dbReference type="GO" id="GO:0005975">
    <property type="term" value="P:carbohydrate metabolic process"/>
    <property type="evidence" value="ECO:0007669"/>
    <property type="project" value="InterPro"/>
</dbReference>
<organism evidence="1 2">
    <name type="scientific">Variimorphobacter saccharofermentans</name>
    <dbReference type="NCBI Taxonomy" id="2755051"/>
    <lineage>
        <taxon>Bacteria</taxon>
        <taxon>Bacillati</taxon>
        <taxon>Bacillota</taxon>
        <taxon>Clostridia</taxon>
        <taxon>Lachnospirales</taxon>
        <taxon>Lachnospiraceae</taxon>
        <taxon>Variimorphobacter</taxon>
    </lineage>
</organism>
<dbReference type="InterPro" id="IPR014718">
    <property type="entry name" value="GH-type_carb-bd"/>
</dbReference>
<dbReference type="InterPro" id="IPR037481">
    <property type="entry name" value="LacX"/>
</dbReference>
<name>A0A839K5N3_9FIRM</name>
<dbReference type="AlphaFoldDB" id="A0A839K5N3"/>
<gene>
    <name evidence="1" type="ORF">H0486_17465</name>
</gene>
<reference evidence="1 2" key="1">
    <citation type="submission" date="2020-07" db="EMBL/GenBank/DDBJ databases">
        <title>Characterization and genome sequencing of isolate MD1, a novel member within the family Lachnospiraceae.</title>
        <authorList>
            <person name="Rettenmaier R."/>
            <person name="Di Bello L."/>
            <person name="Zinser C."/>
            <person name="Scheitz K."/>
            <person name="Liebl W."/>
            <person name="Zverlov V."/>
        </authorList>
    </citation>
    <scope>NUCLEOTIDE SEQUENCE [LARGE SCALE GENOMIC DNA]</scope>
    <source>
        <strain evidence="1 2">MD1</strain>
    </source>
</reference>
<dbReference type="GO" id="GO:0016853">
    <property type="term" value="F:isomerase activity"/>
    <property type="evidence" value="ECO:0007669"/>
    <property type="project" value="InterPro"/>
</dbReference>
<accession>A0A839K5N3</accession>
<dbReference type="InterPro" id="IPR011013">
    <property type="entry name" value="Gal_mutarotase_sf_dom"/>
</dbReference>
<dbReference type="GO" id="GO:0030246">
    <property type="term" value="F:carbohydrate binding"/>
    <property type="evidence" value="ECO:0007669"/>
    <property type="project" value="InterPro"/>
</dbReference>
<dbReference type="Proteomes" id="UP000574276">
    <property type="component" value="Unassembled WGS sequence"/>
</dbReference>
<sequence>MNITLKSEGYQITVNTIGAELKFFQAPSGKEFIWNADPAYWMRSSPLLFPSIGNVRDNKTIINGTEYPMPKHGFCRDMEFTVVSSGKAHATFSLASNEDTLKYYPYHFELLLSYELNGNKIKVVYEVCNKSEEIMYYHIGAHPGFMCPLEVGETLEDYVLQLDQKEHISSIVYDLQKLCFQSSKAGITLEDSPLLPLSAELFDQDAIYFRHTGSHGVSLLNPVTKKGIHMAYPDFSSIAFWTPAGGNAPFLCLEPWNGAAIFDDEDDVFSHKRDIQSLKPNEAAFYKLEISLLGY</sequence>